<sequence length="57" mass="6675">MAPYFHESPQQTWKEDQDIRITAESIKNGHTSECRRSGRKFECHVLRTVCQRVPKTG</sequence>
<comment type="caution">
    <text evidence="1">The sequence shown here is derived from an EMBL/GenBank/DDBJ whole genome shotgun (WGS) entry which is preliminary data.</text>
</comment>
<gene>
    <name evidence="1" type="ORF">EGR_04564</name>
</gene>
<name>W6UGC2_ECHGR</name>
<organism evidence="1 2">
    <name type="scientific">Echinococcus granulosus</name>
    <name type="common">Hydatid tapeworm</name>
    <dbReference type="NCBI Taxonomy" id="6210"/>
    <lineage>
        <taxon>Eukaryota</taxon>
        <taxon>Metazoa</taxon>
        <taxon>Spiralia</taxon>
        <taxon>Lophotrochozoa</taxon>
        <taxon>Platyhelminthes</taxon>
        <taxon>Cestoda</taxon>
        <taxon>Eucestoda</taxon>
        <taxon>Cyclophyllidea</taxon>
        <taxon>Taeniidae</taxon>
        <taxon>Echinococcus</taxon>
        <taxon>Echinococcus granulosus group</taxon>
    </lineage>
</organism>
<accession>W6UGC2</accession>
<protein>
    <submittedName>
        <fullName evidence="1">Uncharacterized protein</fullName>
    </submittedName>
</protein>
<reference evidence="1 2" key="1">
    <citation type="journal article" date="2013" name="Nat. Genet.">
        <title>The genome of the hydatid tapeworm Echinococcus granulosus.</title>
        <authorList>
            <person name="Zheng H."/>
            <person name="Zhang W."/>
            <person name="Zhang L."/>
            <person name="Zhang Z."/>
            <person name="Li J."/>
            <person name="Lu G."/>
            <person name="Zhu Y."/>
            <person name="Wang Y."/>
            <person name="Huang Y."/>
            <person name="Liu J."/>
            <person name="Kang H."/>
            <person name="Chen J."/>
            <person name="Wang L."/>
            <person name="Chen A."/>
            <person name="Yu S."/>
            <person name="Gao Z."/>
            <person name="Jin L."/>
            <person name="Gu W."/>
            <person name="Wang Z."/>
            <person name="Zhao L."/>
            <person name="Shi B."/>
            <person name="Wen H."/>
            <person name="Lin R."/>
            <person name="Jones M.K."/>
            <person name="Brejova B."/>
            <person name="Vinar T."/>
            <person name="Zhao G."/>
            <person name="McManus D.P."/>
            <person name="Chen Z."/>
            <person name="Zhou Y."/>
            <person name="Wang S."/>
        </authorList>
    </citation>
    <scope>NUCLEOTIDE SEQUENCE [LARGE SCALE GENOMIC DNA]</scope>
</reference>
<dbReference type="EMBL" id="APAU02000029">
    <property type="protein sequence ID" value="EUB60545.1"/>
    <property type="molecule type" value="Genomic_DNA"/>
</dbReference>
<dbReference type="AlphaFoldDB" id="W6UGC2"/>
<dbReference type="GeneID" id="36340279"/>
<dbReference type="KEGG" id="egl:EGR_04564"/>
<dbReference type="Proteomes" id="UP000019149">
    <property type="component" value="Unassembled WGS sequence"/>
</dbReference>
<dbReference type="RefSeq" id="XP_024351741.1">
    <property type="nucleotide sequence ID" value="XM_024493813.1"/>
</dbReference>
<evidence type="ECO:0000313" key="2">
    <source>
        <dbReference type="Proteomes" id="UP000019149"/>
    </source>
</evidence>
<proteinExistence type="predicted"/>
<evidence type="ECO:0000313" key="1">
    <source>
        <dbReference type="EMBL" id="EUB60545.1"/>
    </source>
</evidence>
<dbReference type="CTD" id="36340279"/>
<keyword evidence="2" id="KW-1185">Reference proteome</keyword>